<dbReference type="PANTHER" id="PTHR41287">
    <property type="match status" value="1"/>
</dbReference>
<dbReference type="Pfam" id="PF03354">
    <property type="entry name" value="TerL_ATPase"/>
    <property type="match status" value="1"/>
</dbReference>
<sequence>MSDLDPTSEYARRVLDGEIVAGKFVRLACERHFEDLESGAPRGLYFDADKAQEAIDFFPAMFTITDGPLAGEPFELLEWHKFVVGSLFGWHKSGRLRFRNLWIETGKGQAKSPLMGGISLYVAGFMGIRRAQCYAIASKLDQAKIPFKDAAALCRAEVPGHGESLEDKGIVFVSGKGENAWRIEFVGSGSFFEAKATTDTLSGPRPDVVIGDEIHEFATNRPIELWSAGIAKKAGSAFMILGTNTPAIDQIVGTEQSEYYQRMLEKVFDDDEAFAFIARVDEEDDPFNDESCWVKSLPALGKTFGHENLRGEVNRAKNDEGRRLSVSRLYFGIPVGSSGFWVDEAAWRACIGKFEPEKVEGQKCFLSLDLSEKNDLTALGAVWKGDADYLTARCWYWTTPAGLERRSALDRIPYKTYVEKGELSVTQSAVIDYEFVAMQVKSLVAENDVDSLTIDPSFWEKFRDACEAIGLAVWVYEGPEKPEGDGLKVVRHSQGTKVAFGERNLCMPHSITRFTDKVLEGEILIEENRLTQYCAANTVIKTDAIGNQMFDKSRQRGRMDGMIALAMAVGASEGVRGEAEPEYQFITI</sequence>
<dbReference type="EMBL" id="LAXI01000007">
    <property type="protein sequence ID" value="KRS17524.1"/>
    <property type="molecule type" value="Genomic_DNA"/>
</dbReference>
<dbReference type="Proteomes" id="UP000325785">
    <property type="component" value="Chromosome"/>
</dbReference>
<dbReference type="InterPro" id="IPR046462">
    <property type="entry name" value="TerL_nuclease"/>
</dbReference>
<dbReference type="InterPro" id="IPR027417">
    <property type="entry name" value="P-loop_NTPase"/>
</dbReference>
<dbReference type="PANTHER" id="PTHR41287:SF1">
    <property type="entry name" value="PROTEIN YMFN"/>
    <property type="match status" value="1"/>
</dbReference>
<evidence type="ECO:0000313" key="5">
    <source>
        <dbReference type="Proteomes" id="UP000051401"/>
    </source>
</evidence>
<dbReference type="GO" id="GO:0004519">
    <property type="term" value="F:endonuclease activity"/>
    <property type="evidence" value="ECO:0007669"/>
    <property type="project" value="InterPro"/>
</dbReference>
<dbReference type="AlphaFoldDB" id="A0A0T5P949"/>
<protein>
    <submittedName>
        <fullName evidence="3 4">Terminase</fullName>
    </submittedName>
</protein>
<dbReference type="Gene3D" id="3.40.50.300">
    <property type="entry name" value="P-loop containing nucleotide triphosphate hydrolases"/>
    <property type="match status" value="1"/>
</dbReference>
<dbReference type="PATRIC" id="fig|540747.5.peg.5776"/>
<gene>
    <name evidence="4" type="ORF">RIdsm_02529</name>
    <name evidence="3" type="ORF">XM52_13675</name>
</gene>
<feature type="domain" description="Terminase large subunit-like ATPase" evidence="1">
    <location>
        <begin position="78"/>
        <end position="252"/>
    </location>
</feature>
<reference evidence="4 6" key="2">
    <citation type="submission" date="2018-08" db="EMBL/GenBank/DDBJ databases">
        <title>Genetic Globetrotter - A new plasmid hitch-hiking vast phylogenetic and geographic distances.</title>
        <authorList>
            <person name="Vollmers J."/>
            <person name="Petersen J."/>
        </authorList>
    </citation>
    <scope>NUCLEOTIDE SEQUENCE [LARGE SCALE GENOMIC DNA]</scope>
    <source>
        <strain evidence="4 6">DSM 26383</strain>
    </source>
</reference>
<dbReference type="Proteomes" id="UP000051401">
    <property type="component" value="Unassembled WGS sequence"/>
</dbReference>
<evidence type="ECO:0000259" key="1">
    <source>
        <dbReference type="Pfam" id="PF03354"/>
    </source>
</evidence>
<feature type="domain" description="Terminase large subunit-like endonuclease" evidence="2">
    <location>
        <begin position="269"/>
        <end position="471"/>
    </location>
</feature>
<dbReference type="STRING" id="540747.SAMN04488031_101813"/>
<evidence type="ECO:0000259" key="2">
    <source>
        <dbReference type="Pfam" id="PF20441"/>
    </source>
</evidence>
<accession>A0A0T5P949</accession>
<dbReference type="OrthoDB" id="9760250at2"/>
<evidence type="ECO:0000313" key="6">
    <source>
        <dbReference type="Proteomes" id="UP000325785"/>
    </source>
</evidence>
<keyword evidence="5" id="KW-1185">Reference proteome</keyword>
<reference evidence="3 5" key="1">
    <citation type="submission" date="2015-04" db="EMBL/GenBank/DDBJ databases">
        <title>The draft genome sequence of Roseovarius indicus B108T.</title>
        <authorList>
            <person name="Li G."/>
            <person name="Lai Q."/>
            <person name="Shao Z."/>
            <person name="Yan P."/>
        </authorList>
    </citation>
    <scope>NUCLEOTIDE SEQUENCE [LARGE SCALE GENOMIC DNA]</scope>
    <source>
        <strain evidence="3 5">B108</strain>
    </source>
</reference>
<evidence type="ECO:0000313" key="4">
    <source>
        <dbReference type="EMBL" id="QEW26727.1"/>
    </source>
</evidence>
<dbReference type="InterPro" id="IPR005021">
    <property type="entry name" value="Terminase_largesu-like"/>
</dbReference>
<evidence type="ECO:0000313" key="3">
    <source>
        <dbReference type="EMBL" id="KRS17524.1"/>
    </source>
</evidence>
<proteinExistence type="predicted"/>
<name>A0A0T5P949_9RHOB</name>
<dbReference type="InterPro" id="IPR046461">
    <property type="entry name" value="TerL_ATPase"/>
</dbReference>
<dbReference type="KEGG" id="rid:RIdsm_02529"/>
<organism evidence="3 5">
    <name type="scientific">Roseovarius indicus</name>
    <dbReference type="NCBI Taxonomy" id="540747"/>
    <lineage>
        <taxon>Bacteria</taxon>
        <taxon>Pseudomonadati</taxon>
        <taxon>Pseudomonadota</taxon>
        <taxon>Alphaproteobacteria</taxon>
        <taxon>Rhodobacterales</taxon>
        <taxon>Roseobacteraceae</taxon>
        <taxon>Roseovarius</taxon>
    </lineage>
</organism>
<dbReference type="EMBL" id="CP031598">
    <property type="protein sequence ID" value="QEW26727.1"/>
    <property type="molecule type" value="Genomic_DNA"/>
</dbReference>
<dbReference type="RefSeq" id="WP_057816694.1">
    <property type="nucleotide sequence ID" value="NZ_CP031598.1"/>
</dbReference>
<dbReference type="Pfam" id="PF20441">
    <property type="entry name" value="TerL_nuclease"/>
    <property type="match status" value="1"/>
</dbReference>